<dbReference type="RefSeq" id="WP_061789612.1">
    <property type="nucleotide sequence ID" value="NZ_CP024996.1"/>
</dbReference>
<name>A0AAD0UBF9_9BURK</name>
<protein>
    <submittedName>
        <fullName evidence="1">Uncharacterized protein</fullName>
    </submittedName>
</protein>
<reference evidence="1 2" key="1">
    <citation type="submission" date="2017-11" db="EMBL/GenBank/DDBJ databases">
        <title>Complete genome sequence of Herbaspirillum rubrisubalbicans DSM 11543.</title>
        <authorList>
            <person name="Chen M."/>
            <person name="An Q."/>
        </authorList>
    </citation>
    <scope>NUCLEOTIDE SEQUENCE [LARGE SCALE GENOMIC DNA]</scope>
    <source>
        <strain evidence="1 2">DSM 11543</strain>
    </source>
</reference>
<gene>
    <name evidence="1" type="ORF">RC54_12240</name>
</gene>
<sequence length="107" mass="11098">MNTLQESKGRLRLMLASLLTIRDNYGITSAQSTNFAIAKDELEDIIANMADVPPPAPVTVEDVVAGVMAGVSGLQAAIDNSNNGALHDLGVKIDSLIALANAHGTAQ</sequence>
<dbReference type="EMBL" id="CP024996">
    <property type="protein sequence ID" value="AYR24550.1"/>
    <property type="molecule type" value="Genomic_DNA"/>
</dbReference>
<organism evidence="1 2">
    <name type="scientific">Herbaspirillum rubrisubalbicans</name>
    <dbReference type="NCBI Taxonomy" id="80842"/>
    <lineage>
        <taxon>Bacteria</taxon>
        <taxon>Pseudomonadati</taxon>
        <taxon>Pseudomonadota</taxon>
        <taxon>Betaproteobacteria</taxon>
        <taxon>Burkholderiales</taxon>
        <taxon>Oxalobacteraceae</taxon>
        <taxon>Herbaspirillum</taxon>
    </lineage>
</organism>
<evidence type="ECO:0000313" key="2">
    <source>
        <dbReference type="Proteomes" id="UP000269199"/>
    </source>
</evidence>
<dbReference type="AlphaFoldDB" id="A0AAD0UBF9"/>
<accession>A0AAD0UBF9</accession>
<evidence type="ECO:0000313" key="1">
    <source>
        <dbReference type="EMBL" id="AYR24550.1"/>
    </source>
</evidence>
<proteinExistence type="predicted"/>
<dbReference type="Proteomes" id="UP000269199">
    <property type="component" value="Chromosome"/>
</dbReference>